<accession>A0ABW4P2H3</accession>
<protein>
    <submittedName>
        <fullName evidence="4">TetR/AcrR family transcriptional regulator</fullName>
    </submittedName>
</protein>
<feature type="DNA-binding region" description="H-T-H motif" evidence="2">
    <location>
        <begin position="25"/>
        <end position="44"/>
    </location>
</feature>
<evidence type="ECO:0000313" key="4">
    <source>
        <dbReference type="EMBL" id="MFD1812296.1"/>
    </source>
</evidence>
<evidence type="ECO:0000256" key="1">
    <source>
        <dbReference type="ARBA" id="ARBA00023125"/>
    </source>
</evidence>
<comment type="caution">
    <text evidence="4">The sequence shown here is derived from an EMBL/GenBank/DDBJ whole genome shotgun (WGS) entry which is preliminary data.</text>
</comment>
<dbReference type="Proteomes" id="UP001597286">
    <property type="component" value="Unassembled WGS sequence"/>
</dbReference>
<sequence>MAGNRERALDAALDLLGTSGLRGLTHRGVDTAAGLPQGSTSNWFRTRNTLVDAVLAHLVERDRQDWDATGSQRFPATLSELADGLAGYVRLAVGEHRTRTVARLVLFTAAATDASLVPPISRGRADLLEWGTMMLAMLGSSDPGAHGRMLSDYLDGVILHHVTSPTALDERTPFDPRPGIVTLLAAFFGADSGRI</sequence>
<keyword evidence="5" id="KW-1185">Reference proteome</keyword>
<dbReference type="EMBL" id="JBHUFB010000009">
    <property type="protein sequence ID" value="MFD1812296.1"/>
    <property type="molecule type" value="Genomic_DNA"/>
</dbReference>
<reference evidence="5" key="1">
    <citation type="journal article" date="2019" name="Int. J. Syst. Evol. Microbiol.">
        <title>The Global Catalogue of Microorganisms (GCM) 10K type strain sequencing project: providing services to taxonomists for standard genome sequencing and annotation.</title>
        <authorList>
            <consortium name="The Broad Institute Genomics Platform"/>
            <consortium name="The Broad Institute Genome Sequencing Center for Infectious Disease"/>
            <person name="Wu L."/>
            <person name="Ma J."/>
        </authorList>
    </citation>
    <scope>NUCLEOTIDE SEQUENCE [LARGE SCALE GENOMIC DNA]</scope>
    <source>
        <strain evidence="5">DT72</strain>
    </source>
</reference>
<dbReference type="InterPro" id="IPR041583">
    <property type="entry name" value="TetR_C_31"/>
</dbReference>
<dbReference type="Gene3D" id="1.10.357.10">
    <property type="entry name" value="Tetracycline Repressor, domain 2"/>
    <property type="match status" value="1"/>
</dbReference>
<name>A0ABW4P2H3_9NOCA</name>
<evidence type="ECO:0000259" key="3">
    <source>
        <dbReference type="PROSITE" id="PS50977"/>
    </source>
</evidence>
<feature type="domain" description="HTH tetR-type" evidence="3">
    <location>
        <begin position="2"/>
        <end position="62"/>
    </location>
</feature>
<proteinExistence type="predicted"/>
<dbReference type="Pfam" id="PF17940">
    <property type="entry name" value="TetR_C_31"/>
    <property type="match status" value="1"/>
</dbReference>
<evidence type="ECO:0000313" key="5">
    <source>
        <dbReference type="Proteomes" id="UP001597286"/>
    </source>
</evidence>
<dbReference type="InterPro" id="IPR001647">
    <property type="entry name" value="HTH_TetR"/>
</dbReference>
<dbReference type="SUPFAM" id="SSF46689">
    <property type="entry name" value="Homeodomain-like"/>
    <property type="match status" value="1"/>
</dbReference>
<evidence type="ECO:0000256" key="2">
    <source>
        <dbReference type="PROSITE-ProRule" id="PRU00335"/>
    </source>
</evidence>
<gene>
    <name evidence="4" type="ORF">ACFSJG_08725</name>
</gene>
<dbReference type="PROSITE" id="PS50977">
    <property type="entry name" value="HTH_TETR_2"/>
    <property type="match status" value="1"/>
</dbReference>
<keyword evidence="1 2" id="KW-0238">DNA-binding</keyword>
<dbReference type="InterPro" id="IPR009057">
    <property type="entry name" value="Homeodomain-like_sf"/>
</dbReference>
<organism evidence="4 5">
    <name type="scientific">Rhodococcus gannanensis</name>
    <dbReference type="NCBI Taxonomy" id="1960308"/>
    <lineage>
        <taxon>Bacteria</taxon>
        <taxon>Bacillati</taxon>
        <taxon>Actinomycetota</taxon>
        <taxon>Actinomycetes</taxon>
        <taxon>Mycobacteriales</taxon>
        <taxon>Nocardiaceae</taxon>
        <taxon>Rhodococcus</taxon>
    </lineage>
</organism>
<dbReference type="RefSeq" id="WP_378484808.1">
    <property type="nucleotide sequence ID" value="NZ_JBHUFB010000009.1"/>
</dbReference>